<comment type="caution">
    <text evidence="1">The sequence shown here is derived from an EMBL/GenBank/DDBJ whole genome shotgun (WGS) entry which is preliminary data.</text>
</comment>
<organism evidence="1 2">
    <name type="scientific">Polarella glacialis</name>
    <name type="common">Dinoflagellate</name>
    <dbReference type="NCBI Taxonomy" id="89957"/>
    <lineage>
        <taxon>Eukaryota</taxon>
        <taxon>Sar</taxon>
        <taxon>Alveolata</taxon>
        <taxon>Dinophyceae</taxon>
        <taxon>Suessiales</taxon>
        <taxon>Suessiaceae</taxon>
        <taxon>Polarella</taxon>
    </lineage>
</organism>
<accession>A0A813GRK2</accession>
<evidence type="ECO:0000313" key="2">
    <source>
        <dbReference type="Proteomes" id="UP000654075"/>
    </source>
</evidence>
<sequence length="355" mass="39916">MAQEQLSLLEVFEVLKLSEKSSSMSNSLHQQAPNGRLLDHRRKAQMVSGGPQNHTGEVVEGPMLGFDITKTIFKTLDPALAPMIEKRFAIELTWSDSALDRINSQVEAMLSGDSSLWGALKAHSPALLSFLENDCDFNCEHADGSFLDHLQFCYEYCHIHFPAASPVVLFLHSIMGVGTNLFPMKLEQRPQLAELVTAEELAHIEAFPTVLRLLQTGLLEELSKMPKEQLLGIEGIECYRLLGPEIDTMKKSDNHPLHLTGEQFWVHLNYHLIHFLDFLPASQWEVKMGNESFPLFHRVLTRAGKLMANIQFDSEKWAAVPETPESKQGKAELLMIATNFSGRIGHSLDYKLKPS</sequence>
<dbReference type="OMA" id="GTNTFAM"/>
<protein>
    <submittedName>
        <fullName evidence="1">Uncharacterized protein</fullName>
    </submittedName>
</protein>
<dbReference type="EMBL" id="CAJNNV010029022">
    <property type="protein sequence ID" value="CAE8626745.1"/>
    <property type="molecule type" value="Genomic_DNA"/>
</dbReference>
<gene>
    <name evidence="1" type="ORF">PGLA1383_LOCUS43641</name>
</gene>
<dbReference type="OrthoDB" id="539213at2759"/>
<proteinExistence type="predicted"/>
<name>A0A813GRK2_POLGL</name>
<dbReference type="Proteomes" id="UP000654075">
    <property type="component" value="Unassembled WGS sequence"/>
</dbReference>
<keyword evidence="2" id="KW-1185">Reference proteome</keyword>
<reference evidence="1" key="1">
    <citation type="submission" date="2021-02" db="EMBL/GenBank/DDBJ databases">
        <authorList>
            <person name="Dougan E. K."/>
            <person name="Rhodes N."/>
            <person name="Thang M."/>
            <person name="Chan C."/>
        </authorList>
    </citation>
    <scope>NUCLEOTIDE SEQUENCE</scope>
</reference>
<evidence type="ECO:0000313" key="1">
    <source>
        <dbReference type="EMBL" id="CAE8626745.1"/>
    </source>
</evidence>
<dbReference type="AlphaFoldDB" id="A0A813GRK2"/>